<dbReference type="Gene3D" id="2.60.40.2020">
    <property type="match status" value="1"/>
</dbReference>
<dbReference type="Proteomes" id="UP000219452">
    <property type="component" value="Unassembled WGS sequence"/>
</dbReference>
<feature type="domain" description="Proteinase inhibitor I42 chagasin" evidence="3">
    <location>
        <begin position="38"/>
        <end position="127"/>
    </location>
</feature>
<keyword evidence="5" id="KW-1185">Reference proteome</keyword>
<reference evidence="5" key="1">
    <citation type="submission" date="2017-09" db="EMBL/GenBank/DDBJ databases">
        <authorList>
            <person name="Varghese N."/>
            <person name="Submissions S."/>
        </authorList>
    </citation>
    <scope>NUCLEOTIDE SEQUENCE [LARGE SCALE GENOMIC DNA]</scope>
    <source>
        <strain evidence="5">DSM 29961</strain>
    </source>
</reference>
<dbReference type="Pfam" id="PF09394">
    <property type="entry name" value="Inhibitor_I42"/>
    <property type="match status" value="1"/>
</dbReference>
<gene>
    <name evidence="4" type="ORF">SAMN06269250_5598</name>
</gene>
<organism evidence="4 5">
    <name type="scientific">Spirosoma fluviale</name>
    <dbReference type="NCBI Taxonomy" id="1597977"/>
    <lineage>
        <taxon>Bacteria</taxon>
        <taxon>Pseudomonadati</taxon>
        <taxon>Bacteroidota</taxon>
        <taxon>Cytophagia</taxon>
        <taxon>Cytophagales</taxon>
        <taxon>Cytophagaceae</taxon>
        <taxon>Spirosoma</taxon>
    </lineage>
</organism>
<evidence type="ECO:0000256" key="1">
    <source>
        <dbReference type="ARBA" id="ARBA00022690"/>
    </source>
</evidence>
<keyword evidence="1" id="KW-0646">Protease inhibitor</keyword>
<dbReference type="EMBL" id="OCNH01000006">
    <property type="protein sequence ID" value="SOD96970.1"/>
    <property type="molecule type" value="Genomic_DNA"/>
</dbReference>
<keyword evidence="2" id="KW-0789">Thiol protease inhibitor</keyword>
<dbReference type="InterPro" id="IPR052781">
    <property type="entry name" value="Cys_protease_inhibitor_I42"/>
</dbReference>
<evidence type="ECO:0000259" key="3">
    <source>
        <dbReference type="Pfam" id="PF09394"/>
    </source>
</evidence>
<dbReference type="InterPro" id="IPR018990">
    <property type="entry name" value="Prot_inh_I42_chagasin"/>
</dbReference>
<dbReference type="OrthoDB" id="1551428at2"/>
<proteinExistence type="predicted"/>
<dbReference type="PROSITE" id="PS51257">
    <property type="entry name" value="PROKAR_LIPOPROTEIN"/>
    <property type="match status" value="1"/>
</dbReference>
<dbReference type="PANTHER" id="PTHR36530">
    <property type="entry name" value="INHIBITOR OF CYSTEINE PEPTIDASE"/>
    <property type="match status" value="1"/>
</dbReference>
<accession>A0A286GN75</accession>
<dbReference type="AlphaFoldDB" id="A0A286GN75"/>
<dbReference type="SUPFAM" id="SSF141066">
    <property type="entry name" value="ICP-like"/>
    <property type="match status" value="1"/>
</dbReference>
<evidence type="ECO:0000313" key="5">
    <source>
        <dbReference type="Proteomes" id="UP000219452"/>
    </source>
</evidence>
<evidence type="ECO:0000256" key="2">
    <source>
        <dbReference type="ARBA" id="ARBA00022704"/>
    </source>
</evidence>
<sequence>MLRAKTHSLLSVMTIGLLLHMVLSCTNLVSQEDAVRRVRQGEVFVIAIPSSIGTGYTWQLASPADRAYLMFMSKHYKAANDLDGGSGTDQFTFRAVKKGQVKLRFQYVRPWEKTLPKDTRYQTFSITIF</sequence>
<dbReference type="PANTHER" id="PTHR36530:SF1">
    <property type="entry name" value="AMOEBIASIN-1"/>
    <property type="match status" value="1"/>
</dbReference>
<dbReference type="GO" id="GO:0004869">
    <property type="term" value="F:cysteine-type endopeptidase inhibitor activity"/>
    <property type="evidence" value="ECO:0007669"/>
    <property type="project" value="UniProtKB-KW"/>
</dbReference>
<name>A0A286GN75_9BACT</name>
<protein>
    <submittedName>
        <fullName evidence="4">Inhibitor of cysteine peptidase</fullName>
    </submittedName>
</protein>
<dbReference type="InterPro" id="IPR036331">
    <property type="entry name" value="Chagasin-like_sf"/>
</dbReference>
<evidence type="ECO:0000313" key="4">
    <source>
        <dbReference type="EMBL" id="SOD96970.1"/>
    </source>
</evidence>